<name>A0A8T9IEF6_SALET</name>
<accession>A0A8T9IEF6</accession>
<dbReference type="PROSITE" id="PS50931">
    <property type="entry name" value="HTH_LYSR"/>
    <property type="match status" value="1"/>
</dbReference>
<dbReference type="InterPro" id="IPR000847">
    <property type="entry name" value="LysR_HTH_N"/>
</dbReference>
<dbReference type="PANTHER" id="PTHR30118:SF6">
    <property type="entry name" value="HTH-TYPE TRANSCRIPTIONAL REGULATOR LEUO"/>
    <property type="match status" value="1"/>
</dbReference>
<dbReference type="Pfam" id="PF03466">
    <property type="entry name" value="LysR_substrate"/>
    <property type="match status" value="1"/>
</dbReference>
<dbReference type="AlphaFoldDB" id="A0A8T9IEF6"/>
<dbReference type="SUPFAM" id="SSF46785">
    <property type="entry name" value="Winged helix' DNA-binding domain"/>
    <property type="match status" value="1"/>
</dbReference>
<gene>
    <name evidence="6" type="ORF">MOV10_14960</name>
</gene>
<dbReference type="EMBL" id="CP093445">
    <property type="protein sequence ID" value="UNO32429.1"/>
    <property type="molecule type" value="Genomic_DNA"/>
</dbReference>
<evidence type="ECO:0000259" key="5">
    <source>
        <dbReference type="PROSITE" id="PS50931"/>
    </source>
</evidence>
<reference evidence="6" key="1">
    <citation type="submission" date="2022-03" db="EMBL/GenBank/DDBJ databases">
        <title>Genome Sequence of a New Salmonella enterica Strain (Salmonella Abeokuta) isolated from Poultry Feed in Nigeria.</title>
        <authorList>
            <person name="Fagbamila I."/>
            <person name="Barco L."/>
            <person name="Monorella C."/>
            <person name="Beld M.V.D."/>
            <person name="Mooijman K."/>
            <person name="Hernandez-Segura A."/>
            <person name="Orsini M."/>
            <person name="Ajayi O."/>
            <person name="Ngulukun S."/>
            <person name="Jambalang A.-R."/>
            <person name="Sati N."/>
            <person name="Emmennaa P."/>
            <person name="Ankeli P."/>
            <person name="Muhammad M."/>
        </authorList>
    </citation>
    <scope>NUCLEOTIDE SEQUENCE</scope>
    <source>
        <strain evidence="6">OG19FER4</strain>
    </source>
</reference>
<dbReference type="InterPro" id="IPR036388">
    <property type="entry name" value="WH-like_DNA-bd_sf"/>
</dbReference>
<evidence type="ECO:0000256" key="1">
    <source>
        <dbReference type="ARBA" id="ARBA00009437"/>
    </source>
</evidence>
<dbReference type="Gene3D" id="3.40.190.10">
    <property type="entry name" value="Periplasmic binding protein-like II"/>
    <property type="match status" value="2"/>
</dbReference>
<proteinExistence type="inferred from homology"/>
<dbReference type="InterPro" id="IPR036390">
    <property type="entry name" value="WH_DNA-bd_sf"/>
</dbReference>
<keyword evidence="4" id="KW-0804">Transcription</keyword>
<organism evidence="6">
    <name type="scientific">Salmonella enterica subsp. enterica serovar Abeokuta</name>
    <dbReference type="NCBI Taxonomy" id="2926665"/>
    <lineage>
        <taxon>Bacteria</taxon>
        <taxon>Pseudomonadati</taxon>
        <taxon>Pseudomonadota</taxon>
        <taxon>Gammaproteobacteria</taxon>
        <taxon>Enterobacterales</taxon>
        <taxon>Enterobacteriaceae</taxon>
        <taxon>Salmonella</taxon>
    </lineage>
</organism>
<dbReference type="InterPro" id="IPR005119">
    <property type="entry name" value="LysR_subst-bd"/>
</dbReference>
<evidence type="ECO:0000256" key="3">
    <source>
        <dbReference type="ARBA" id="ARBA00023125"/>
    </source>
</evidence>
<dbReference type="PANTHER" id="PTHR30118">
    <property type="entry name" value="HTH-TYPE TRANSCRIPTIONAL REGULATOR LEUO-RELATED"/>
    <property type="match status" value="1"/>
</dbReference>
<evidence type="ECO:0000313" key="6">
    <source>
        <dbReference type="EMBL" id="UNO32429.1"/>
    </source>
</evidence>
<keyword evidence="2" id="KW-0805">Transcription regulation</keyword>
<dbReference type="GO" id="GO:0003677">
    <property type="term" value="F:DNA binding"/>
    <property type="evidence" value="ECO:0007669"/>
    <property type="project" value="UniProtKB-KW"/>
</dbReference>
<protein>
    <submittedName>
        <fullName evidence="6">LysR family transcriptional regulator</fullName>
    </submittedName>
</protein>
<dbReference type="Pfam" id="PF00126">
    <property type="entry name" value="HTH_1"/>
    <property type="match status" value="1"/>
</dbReference>
<evidence type="ECO:0000256" key="4">
    <source>
        <dbReference type="ARBA" id="ARBA00023163"/>
    </source>
</evidence>
<comment type="similarity">
    <text evidence="1">Belongs to the LysR transcriptional regulatory family.</text>
</comment>
<dbReference type="InterPro" id="IPR050389">
    <property type="entry name" value="LysR-type_TF"/>
</dbReference>
<sequence length="311" mass="35399">MWPEVMHLRGLDLNLLIILDVLLAERNVTRTGERVHLSQSATSGALSRLREFFDDQLLVQVGQRMELTPFAEMLVEEVHDIISKCEAIVDKNQKFDPETSTRTFRLNISDASATVVMNNAITLIQKQAPHVRLDISSIIDGPISEYLNIGVIDLIVTPTNLVSSQHPAEYLFDDQYVCVVWSGNPLCQSGINLDNYLSSGHIVARFSKMIGWALDEVFISQSGYQRRIDIIVPSFSMLMTQLIGTNLIATVHERFARYYSKYLPVEIFPCPIISEPFDMKLQWHRHHDGDLGIQWLRQILHKSVLNLEPLS</sequence>
<dbReference type="GO" id="GO:0003700">
    <property type="term" value="F:DNA-binding transcription factor activity"/>
    <property type="evidence" value="ECO:0007669"/>
    <property type="project" value="InterPro"/>
</dbReference>
<evidence type="ECO:0000256" key="2">
    <source>
        <dbReference type="ARBA" id="ARBA00023015"/>
    </source>
</evidence>
<feature type="domain" description="HTH lysR-type" evidence="5">
    <location>
        <begin position="11"/>
        <end position="68"/>
    </location>
</feature>
<keyword evidence="3" id="KW-0238">DNA-binding</keyword>
<dbReference type="SUPFAM" id="SSF53850">
    <property type="entry name" value="Periplasmic binding protein-like II"/>
    <property type="match status" value="1"/>
</dbReference>
<dbReference type="RefSeq" id="WP_023139549.1">
    <property type="nucleotide sequence ID" value="NZ_CP093445.1"/>
</dbReference>
<dbReference type="Gene3D" id="1.10.10.10">
    <property type="entry name" value="Winged helix-like DNA-binding domain superfamily/Winged helix DNA-binding domain"/>
    <property type="match status" value="1"/>
</dbReference>